<organism evidence="1 2">
    <name type="scientific">Streptomyces citrinus</name>
    <dbReference type="NCBI Taxonomy" id="3118173"/>
    <lineage>
        <taxon>Bacteria</taxon>
        <taxon>Bacillati</taxon>
        <taxon>Actinomycetota</taxon>
        <taxon>Actinomycetes</taxon>
        <taxon>Kitasatosporales</taxon>
        <taxon>Streptomycetaceae</taxon>
        <taxon>Streptomyces</taxon>
    </lineage>
</organism>
<reference evidence="1" key="1">
    <citation type="journal article" date="2025" name="Int. J. Syst. Evol. Microbiol.">
        <title>Streptomyces citrinus sp. nov., with yellow diffusible pigment.</title>
        <authorList>
            <person name="He Y."/>
            <person name="Yang E."/>
            <person name="Xu J."/>
            <person name="Sun Y."/>
            <person name="Sun L."/>
        </authorList>
    </citation>
    <scope>NUCLEOTIDE SEQUENCE</scope>
    <source>
        <strain evidence="1">Q6</strain>
    </source>
</reference>
<gene>
    <name evidence="1" type="ORF">V2W30_04190</name>
</gene>
<dbReference type="Proteomes" id="UP001432251">
    <property type="component" value="Chromosome"/>
</dbReference>
<keyword evidence="2" id="KW-1185">Reference proteome</keyword>
<evidence type="ECO:0000313" key="2">
    <source>
        <dbReference type="Proteomes" id="UP001432251"/>
    </source>
</evidence>
<evidence type="ECO:0000313" key="1">
    <source>
        <dbReference type="EMBL" id="WWQ62640.1"/>
    </source>
</evidence>
<sequence>MIESIDVNLRVLLEQWHGAPTLPAGPALPEHAWLPPALAEWYALASQWQDHLITLKEILPPEQIQSEGGVCIFMQDFGDQAWAFDIAEPTVVLEGQSDGSWVKSSEGFEEFLVHNAVHDAAYSAPHRRSSTSVPNSLIPDVVSPLQRVNFGGWHWPRPGHQIFLGKDLIADIGPAMEDEAPWGNRDGYSEVQVGALSAGRLDYLDSIDEISWTRSPLG</sequence>
<dbReference type="EMBL" id="CP146022">
    <property type="protein sequence ID" value="WWQ62640.1"/>
    <property type="molecule type" value="Genomic_DNA"/>
</dbReference>
<accession>A0ACD5A6F4</accession>
<proteinExistence type="predicted"/>
<name>A0ACD5A6F4_9ACTN</name>
<protein>
    <submittedName>
        <fullName evidence="1">Uncharacterized protein</fullName>
    </submittedName>
</protein>